<accession>A0A1E3QFB8</accession>
<evidence type="ECO:0000313" key="8">
    <source>
        <dbReference type="Proteomes" id="UP000094385"/>
    </source>
</evidence>
<dbReference type="InterPro" id="IPR000644">
    <property type="entry name" value="CBS_dom"/>
</dbReference>
<gene>
    <name evidence="7" type="ORF">LIPSTDRAFT_68310</name>
</gene>
<feature type="domain" description="CBS" evidence="6">
    <location>
        <begin position="207"/>
        <end position="265"/>
    </location>
</feature>
<evidence type="ECO:0000259" key="6">
    <source>
        <dbReference type="PROSITE" id="PS51371"/>
    </source>
</evidence>
<dbReference type="Proteomes" id="UP000094385">
    <property type="component" value="Unassembled WGS sequence"/>
</dbReference>
<keyword evidence="2" id="KW-0677">Repeat</keyword>
<proteinExistence type="inferred from homology"/>
<dbReference type="PROSITE" id="PS51371">
    <property type="entry name" value="CBS"/>
    <property type="match status" value="3"/>
</dbReference>
<dbReference type="GO" id="GO:0043531">
    <property type="term" value="F:ADP binding"/>
    <property type="evidence" value="ECO:0007669"/>
    <property type="project" value="EnsemblFungi"/>
</dbReference>
<dbReference type="SMART" id="SM00116">
    <property type="entry name" value="CBS"/>
    <property type="match status" value="4"/>
</dbReference>
<dbReference type="InterPro" id="IPR050511">
    <property type="entry name" value="AMPK_gamma/SDS23_families"/>
</dbReference>
<dbReference type="GO" id="GO:0019901">
    <property type="term" value="F:protein kinase binding"/>
    <property type="evidence" value="ECO:0007669"/>
    <property type="project" value="TreeGrafter"/>
</dbReference>
<dbReference type="OrthoDB" id="286637at2759"/>
<name>A0A1E3QFB8_LIPST</name>
<dbReference type="Gene3D" id="3.10.580.10">
    <property type="entry name" value="CBS-domain"/>
    <property type="match status" value="2"/>
</dbReference>
<dbReference type="InterPro" id="IPR046342">
    <property type="entry name" value="CBS_dom_sf"/>
</dbReference>
<dbReference type="PANTHER" id="PTHR13780:SF35">
    <property type="entry name" value="LD22662P"/>
    <property type="match status" value="1"/>
</dbReference>
<dbReference type="STRING" id="675824.A0A1E3QFB8"/>
<feature type="region of interest" description="Disordered" evidence="5">
    <location>
        <begin position="339"/>
        <end position="358"/>
    </location>
</feature>
<organism evidence="7 8">
    <name type="scientific">Lipomyces starkeyi NRRL Y-11557</name>
    <dbReference type="NCBI Taxonomy" id="675824"/>
    <lineage>
        <taxon>Eukaryota</taxon>
        <taxon>Fungi</taxon>
        <taxon>Dikarya</taxon>
        <taxon>Ascomycota</taxon>
        <taxon>Saccharomycotina</taxon>
        <taxon>Lipomycetes</taxon>
        <taxon>Lipomycetales</taxon>
        <taxon>Lipomycetaceae</taxon>
        <taxon>Lipomyces</taxon>
    </lineage>
</organism>
<dbReference type="GO" id="GO:0006357">
    <property type="term" value="P:regulation of transcription by RNA polymerase II"/>
    <property type="evidence" value="ECO:0007669"/>
    <property type="project" value="EnsemblFungi"/>
</dbReference>
<evidence type="ECO:0000256" key="3">
    <source>
        <dbReference type="ARBA" id="ARBA00023122"/>
    </source>
</evidence>
<sequence length="358" mass="40219">MEPSTSSRIPIQDVQFTPTEDIIDMEQREGVKAIRAFLRGKTAYDVLPVSFRLLVLDTSLLVRKSLNILIQNGIVSAPLWNSKTSKFAGLLTSSDYINVIQYYYQYPEKMDKIDQFTLDGLRDVERAIGLQPLETISVHPFKRLYDACLKMIASKGRRIPLIDYEEENKREIVLSVLTQYRILKFVAQNCKETRMLRKPLKDLNIGVYSNLATATMDTPVIDVIHLLASKGVSSIPILDSDGVLQNIYESIDVLTLIKGGIYNDLKLTVGEALMRRSEEFEGVYTCTDQDRLDTVMDTIRRSRLHRLIIVDTDGKLQGIVTLGDILQYLLLGDNAGDESTTISGNGSKESVNNDGDST</sequence>
<dbReference type="GO" id="GO:0031588">
    <property type="term" value="C:nucleotide-activated protein kinase complex"/>
    <property type="evidence" value="ECO:0007669"/>
    <property type="project" value="EnsemblFungi"/>
</dbReference>
<feature type="domain" description="CBS" evidence="6">
    <location>
        <begin position="274"/>
        <end position="338"/>
    </location>
</feature>
<evidence type="ECO:0000256" key="5">
    <source>
        <dbReference type="SAM" id="MobiDB-lite"/>
    </source>
</evidence>
<dbReference type="EMBL" id="KV454290">
    <property type="protein sequence ID" value="ODQ75697.1"/>
    <property type="molecule type" value="Genomic_DNA"/>
</dbReference>
<dbReference type="AlphaFoldDB" id="A0A1E3QFB8"/>
<dbReference type="GO" id="GO:2000217">
    <property type="term" value="P:regulation of invasive growth in response to glucose limitation"/>
    <property type="evidence" value="ECO:0007669"/>
    <property type="project" value="EnsemblFungi"/>
</dbReference>
<dbReference type="GO" id="GO:0005641">
    <property type="term" value="C:nuclear envelope lumen"/>
    <property type="evidence" value="ECO:0007669"/>
    <property type="project" value="EnsemblFungi"/>
</dbReference>
<keyword evidence="8" id="KW-1185">Reference proteome</keyword>
<dbReference type="CDD" id="cd04641">
    <property type="entry name" value="CBS_euAMPK_gamma-like_repeat2"/>
    <property type="match status" value="1"/>
</dbReference>
<dbReference type="GO" id="GO:0005886">
    <property type="term" value="C:plasma membrane"/>
    <property type="evidence" value="ECO:0007669"/>
    <property type="project" value="EnsemblFungi"/>
</dbReference>
<dbReference type="SUPFAM" id="SSF54631">
    <property type="entry name" value="CBS-domain pair"/>
    <property type="match status" value="2"/>
</dbReference>
<evidence type="ECO:0000256" key="2">
    <source>
        <dbReference type="ARBA" id="ARBA00022737"/>
    </source>
</evidence>
<evidence type="ECO:0000256" key="1">
    <source>
        <dbReference type="ARBA" id="ARBA00006750"/>
    </source>
</evidence>
<keyword evidence="3 4" id="KW-0129">CBS domain</keyword>
<dbReference type="GO" id="GO:0016208">
    <property type="term" value="F:AMP binding"/>
    <property type="evidence" value="ECO:0007669"/>
    <property type="project" value="EnsemblFungi"/>
</dbReference>
<comment type="similarity">
    <text evidence="1">Belongs to the 5'-AMP-activated protein kinase gamma subunit family.</text>
</comment>
<dbReference type="GO" id="GO:0004679">
    <property type="term" value="F:AMP-activated protein kinase activity"/>
    <property type="evidence" value="ECO:0007669"/>
    <property type="project" value="EnsemblFungi"/>
</dbReference>
<dbReference type="GO" id="GO:0043539">
    <property type="term" value="F:protein serine/threonine kinase activator activity"/>
    <property type="evidence" value="ECO:0007669"/>
    <property type="project" value="EnsemblFungi"/>
</dbReference>
<dbReference type="CDD" id="cd04618">
    <property type="entry name" value="CBS_euAMPK_gamma-like_repeat1"/>
    <property type="match status" value="1"/>
</dbReference>
<dbReference type="GO" id="GO:0045722">
    <property type="term" value="P:positive regulation of gluconeogenesis"/>
    <property type="evidence" value="ECO:0007669"/>
    <property type="project" value="EnsemblFungi"/>
</dbReference>
<dbReference type="GO" id="GO:0042802">
    <property type="term" value="F:identical protein binding"/>
    <property type="evidence" value="ECO:0007669"/>
    <property type="project" value="EnsemblFungi"/>
</dbReference>
<dbReference type="GO" id="GO:0005524">
    <property type="term" value="F:ATP binding"/>
    <property type="evidence" value="ECO:0007669"/>
    <property type="project" value="EnsemblFungi"/>
</dbReference>
<dbReference type="GO" id="GO:0030447">
    <property type="term" value="P:filamentous growth"/>
    <property type="evidence" value="ECO:0007669"/>
    <property type="project" value="EnsemblFungi"/>
</dbReference>
<reference evidence="7 8" key="1">
    <citation type="journal article" date="2016" name="Proc. Natl. Acad. Sci. U.S.A.">
        <title>Comparative genomics of biotechnologically important yeasts.</title>
        <authorList>
            <person name="Riley R."/>
            <person name="Haridas S."/>
            <person name="Wolfe K.H."/>
            <person name="Lopes M.R."/>
            <person name="Hittinger C.T."/>
            <person name="Goeker M."/>
            <person name="Salamov A.A."/>
            <person name="Wisecaver J.H."/>
            <person name="Long T.M."/>
            <person name="Calvey C.H."/>
            <person name="Aerts A.L."/>
            <person name="Barry K.W."/>
            <person name="Choi C."/>
            <person name="Clum A."/>
            <person name="Coughlan A.Y."/>
            <person name="Deshpande S."/>
            <person name="Douglass A.P."/>
            <person name="Hanson S.J."/>
            <person name="Klenk H.-P."/>
            <person name="LaButti K.M."/>
            <person name="Lapidus A."/>
            <person name="Lindquist E.A."/>
            <person name="Lipzen A.M."/>
            <person name="Meier-Kolthoff J.P."/>
            <person name="Ohm R.A."/>
            <person name="Otillar R.P."/>
            <person name="Pangilinan J.L."/>
            <person name="Peng Y."/>
            <person name="Rokas A."/>
            <person name="Rosa C.A."/>
            <person name="Scheuner C."/>
            <person name="Sibirny A.A."/>
            <person name="Slot J.C."/>
            <person name="Stielow J.B."/>
            <person name="Sun H."/>
            <person name="Kurtzman C.P."/>
            <person name="Blackwell M."/>
            <person name="Grigoriev I.V."/>
            <person name="Jeffries T.W."/>
        </authorList>
    </citation>
    <scope>NUCLEOTIDE SEQUENCE [LARGE SCALE GENOMIC DNA]</scope>
    <source>
        <strain evidence="7 8">NRRL Y-11557</strain>
    </source>
</reference>
<evidence type="ECO:0000313" key="7">
    <source>
        <dbReference type="EMBL" id="ODQ75697.1"/>
    </source>
</evidence>
<evidence type="ECO:0000256" key="4">
    <source>
        <dbReference type="PROSITE-ProRule" id="PRU00703"/>
    </source>
</evidence>
<dbReference type="Pfam" id="PF00571">
    <property type="entry name" value="CBS"/>
    <property type="match status" value="2"/>
</dbReference>
<dbReference type="GO" id="GO:0005737">
    <property type="term" value="C:cytoplasm"/>
    <property type="evidence" value="ECO:0007669"/>
    <property type="project" value="EnsemblFungi"/>
</dbReference>
<dbReference type="GO" id="GO:0006914">
    <property type="term" value="P:autophagy"/>
    <property type="evidence" value="ECO:0007669"/>
    <property type="project" value="EnsemblFungi"/>
</dbReference>
<dbReference type="GO" id="GO:0007031">
    <property type="term" value="P:peroxisome organization"/>
    <property type="evidence" value="ECO:0007669"/>
    <property type="project" value="EnsemblFungi"/>
</dbReference>
<protein>
    <recommendedName>
        <fullName evidence="6">CBS domain-containing protein</fullName>
    </recommendedName>
</protein>
<dbReference type="PANTHER" id="PTHR13780">
    <property type="entry name" value="AMP-ACTIVATED PROTEIN KINASE, GAMMA REGULATORY SUBUNIT"/>
    <property type="match status" value="1"/>
</dbReference>
<feature type="domain" description="CBS" evidence="6">
    <location>
        <begin position="130"/>
        <end position="193"/>
    </location>
</feature>